<comment type="caution">
    <text evidence="1">The sequence shown here is derived from an EMBL/GenBank/DDBJ whole genome shotgun (WGS) entry which is preliminary data.</text>
</comment>
<evidence type="ECO:0008006" key="3">
    <source>
        <dbReference type="Google" id="ProtNLM"/>
    </source>
</evidence>
<evidence type="ECO:0000313" key="2">
    <source>
        <dbReference type="Proteomes" id="UP001501468"/>
    </source>
</evidence>
<reference evidence="2" key="1">
    <citation type="journal article" date="2019" name="Int. J. Syst. Evol. Microbiol.">
        <title>The Global Catalogue of Microorganisms (GCM) 10K type strain sequencing project: providing services to taxonomists for standard genome sequencing and annotation.</title>
        <authorList>
            <consortium name="The Broad Institute Genomics Platform"/>
            <consortium name="The Broad Institute Genome Sequencing Center for Infectious Disease"/>
            <person name="Wu L."/>
            <person name="Ma J."/>
        </authorList>
    </citation>
    <scope>NUCLEOTIDE SEQUENCE [LARGE SCALE GENOMIC DNA]</scope>
    <source>
        <strain evidence="2">JCM 17125</strain>
    </source>
</reference>
<name>A0ABP7CM82_9MICO</name>
<accession>A0ABP7CM82</accession>
<dbReference type="Proteomes" id="UP001501468">
    <property type="component" value="Unassembled WGS sequence"/>
</dbReference>
<keyword evidence="2" id="KW-1185">Reference proteome</keyword>
<evidence type="ECO:0000313" key="1">
    <source>
        <dbReference type="EMBL" id="GAA3691604.1"/>
    </source>
</evidence>
<dbReference type="EMBL" id="BAABDC010000001">
    <property type="protein sequence ID" value="GAA3691604.1"/>
    <property type="molecule type" value="Genomic_DNA"/>
</dbReference>
<proteinExistence type="predicted"/>
<protein>
    <recommendedName>
        <fullName evidence="3">Sensor domain-containing protein</fullName>
    </recommendedName>
</protein>
<sequence>MAAVAVAASVLGACTSGSTGPVVGGATASASADTGSIPSAAGPDPAMTPIEAAPQCTTTRPLTGKGRVPLGAVFPGAETSAFSAPKEVVPGPDATDRARCPGELPSRPHCDGLVPWTDLPPDAFIPASGARRLVEGYLLTMPKQAGNQAPPESSAGTKAVTYSLVDLVAGDPGGLVDYLHTAFTACAKGVPSTVAGVGALVGTVRSEYGAGSAEVVLLRRGTHLVWVSLDGSGWQQGEQQRALAVLVARLL</sequence>
<gene>
    <name evidence="1" type="ORF">GCM10022399_04460</name>
</gene>
<organism evidence="1 2">
    <name type="scientific">Terrabacter ginsenosidimutans</name>
    <dbReference type="NCBI Taxonomy" id="490575"/>
    <lineage>
        <taxon>Bacteria</taxon>
        <taxon>Bacillati</taxon>
        <taxon>Actinomycetota</taxon>
        <taxon>Actinomycetes</taxon>
        <taxon>Micrococcales</taxon>
        <taxon>Intrasporangiaceae</taxon>
        <taxon>Terrabacter</taxon>
    </lineage>
</organism>